<accession>A0A3N0UVN7</accession>
<keyword evidence="3" id="KW-0460">Magnesium</keyword>
<dbReference type="InterPro" id="IPR036412">
    <property type="entry name" value="HAD-like_sf"/>
</dbReference>
<keyword evidence="1" id="KW-0479">Metal-binding</keyword>
<dbReference type="RefSeq" id="WP_123238136.1">
    <property type="nucleotide sequence ID" value="NZ_RJVP01000007.1"/>
</dbReference>
<dbReference type="GO" id="GO:0046872">
    <property type="term" value="F:metal ion binding"/>
    <property type="evidence" value="ECO:0007669"/>
    <property type="project" value="UniProtKB-KW"/>
</dbReference>
<evidence type="ECO:0000256" key="1">
    <source>
        <dbReference type="ARBA" id="ARBA00022723"/>
    </source>
</evidence>
<sequence length="222" mass="25244">MRLAIFDLDNTLLAGDSDFQWGQFLIEEGYLDREQHLARNLQFYEDYKQGKLDIYAFLDFQLKPLSEIPRAELEQLHARYMERKVRPMMTDLAQALVDKHKAQGDELLVITATNSFVTTPIAKAYGIDQLIGTTPEQIDGQFTGGVTGTPSFQHGKITRLNEWLSARGQSLADYETVWFYSDSHNDLPLMQLVAQPVAVDPDDTLRAYAEAHGWPIISLRHA</sequence>
<organism evidence="4 5">
    <name type="scientific">Pseudomethylobacillus aquaticus</name>
    <dbReference type="NCBI Taxonomy" id="2676064"/>
    <lineage>
        <taxon>Bacteria</taxon>
        <taxon>Pseudomonadati</taxon>
        <taxon>Pseudomonadota</taxon>
        <taxon>Betaproteobacteria</taxon>
        <taxon>Nitrosomonadales</taxon>
        <taxon>Methylophilaceae</taxon>
        <taxon>Pseudomethylobacillus</taxon>
    </lineage>
</organism>
<dbReference type="InterPro" id="IPR023214">
    <property type="entry name" value="HAD_sf"/>
</dbReference>
<dbReference type="Gene3D" id="1.20.1440.100">
    <property type="entry name" value="SG protein - dephosphorylation function"/>
    <property type="match status" value="1"/>
</dbReference>
<dbReference type="Gene3D" id="3.40.50.1000">
    <property type="entry name" value="HAD superfamily/HAD-like"/>
    <property type="match status" value="1"/>
</dbReference>
<proteinExistence type="predicted"/>
<dbReference type="NCBIfam" id="TIGR01488">
    <property type="entry name" value="HAD-SF-IB"/>
    <property type="match status" value="1"/>
</dbReference>
<evidence type="ECO:0000313" key="4">
    <source>
        <dbReference type="EMBL" id="ROH84545.1"/>
    </source>
</evidence>
<evidence type="ECO:0000313" key="5">
    <source>
        <dbReference type="Proteomes" id="UP000275137"/>
    </source>
</evidence>
<dbReference type="InterPro" id="IPR006385">
    <property type="entry name" value="HAD_hydro_SerB1"/>
</dbReference>
<dbReference type="Proteomes" id="UP000275137">
    <property type="component" value="Unassembled WGS sequence"/>
</dbReference>
<dbReference type="AlphaFoldDB" id="A0A3N0UVN7"/>
<comment type="caution">
    <text evidence="4">The sequence shown here is derived from an EMBL/GenBank/DDBJ whole genome shotgun (WGS) entry which is preliminary data.</text>
</comment>
<dbReference type="PANTHER" id="PTHR43344:SF13">
    <property type="entry name" value="PHOSPHATASE RV3661-RELATED"/>
    <property type="match status" value="1"/>
</dbReference>
<gene>
    <name evidence="4" type="ORF">ED236_11545</name>
</gene>
<keyword evidence="5" id="KW-1185">Reference proteome</keyword>
<evidence type="ECO:0000256" key="3">
    <source>
        <dbReference type="ARBA" id="ARBA00022842"/>
    </source>
</evidence>
<dbReference type="CDD" id="cd02612">
    <property type="entry name" value="HAD_PGPPase"/>
    <property type="match status" value="1"/>
</dbReference>
<dbReference type="PANTHER" id="PTHR43344">
    <property type="entry name" value="PHOSPHOSERINE PHOSPHATASE"/>
    <property type="match status" value="1"/>
</dbReference>
<dbReference type="NCBIfam" id="TIGR01490">
    <property type="entry name" value="HAD-SF-IB-hyp1"/>
    <property type="match status" value="1"/>
</dbReference>
<name>A0A3N0UVN7_9PROT</name>
<evidence type="ECO:0000256" key="2">
    <source>
        <dbReference type="ARBA" id="ARBA00022801"/>
    </source>
</evidence>
<protein>
    <submittedName>
        <fullName evidence="4">HAD family hydrolase</fullName>
    </submittedName>
</protein>
<reference evidence="4 5" key="1">
    <citation type="submission" date="2018-10" db="EMBL/GenBank/DDBJ databases">
        <authorList>
            <person name="Chen W.-M."/>
        </authorList>
    </citation>
    <scope>NUCLEOTIDE SEQUENCE [LARGE SCALE GENOMIC DNA]</scope>
    <source>
        <strain evidence="4 5">H-5</strain>
    </source>
</reference>
<keyword evidence="2 4" id="KW-0378">Hydrolase</keyword>
<dbReference type="GO" id="GO:0016787">
    <property type="term" value="F:hydrolase activity"/>
    <property type="evidence" value="ECO:0007669"/>
    <property type="project" value="UniProtKB-KW"/>
</dbReference>
<dbReference type="EMBL" id="RJVP01000007">
    <property type="protein sequence ID" value="ROH84545.1"/>
    <property type="molecule type" value="Genomic_DNA"/>
</dbReference>
<dbReference type="SUPFAM" id="SSF56784">
    <property type="entry name" value="HAD-like"/>
    <property type="match status" value="1"/>
</dbReference>
<dbReference type="Pfam" id="PF12710">
    <property type="entry name" value="HAD"/>
    <property type="match status" value="1"/>
</dbReference>
<dbReference type="InterPro" id="IPR050582">
    <property type="entry name" value="HAD-like_SerB"/>
</dbReference>